<dbReference type="Gene3D" id="3.90.770.10">
    <property type="entry name" value="3-hydroxy-3-methylglutaryl-coenzyme A Reductase, Chain A, domain 2"/>
    <property type="match status" value="2"/>
</dbReference>
<organism evidence="4 5">
    <name type="scientific">Lactococcus fujiensis JCM 16395</name>
    <dbReference type="NCBI Taxonomy" id="1291764"/>
    <lineage>
        <taxon>Bacteria</taxon>
        <taxon>Bacillati</taxon>
        <taxon>Bacillota</taxon>
        <taxon>Bacilli</taxon>
        <taxon>Lactobacillales</taxon>
        <taxon>Streptococcaceae</taxon>
        <taxon>Lactococcus</taxon>
    </lineage>
</organism>
<dbReference type="PROSITE" id="PS01192">
    <property type="entry name" value="HMG_COA_REDUCTASE_3"/>
    <property type="match status" value="1"/>
</dbReference>
<dbReference type="InterPro" id="IPR009029">
    <property type="entry name" value="HMG_CoA_Rdtase_sub-bd_dom_sf"/>
</dbReference>
<dbReference type="PROSITE" id="PS50065">
    <property type="entry name" value="HMG_COA_REDUCTASE_4"/>
    <property type="match status" value="1"/>
</dbReference>
<dbReference type="Pfam" id="PF00368">
    <property type="entry name" value="HMG-CoA_red"/>
    <property type="match status" value="1"/>
</dbReference>
<dbReference type="UniPathway" id="UPA00257">
    <property type="reaction ID" value="UER00367"/>
</dbReference>
<dbReference type="EMBL" id="JXJU01000001">
    <property type="protein sequence ID" value="PCS01593.1"/>
    <property type="molecule type" value="Genomic_DNA"/>
</dbReference>
<keyword evidence="2 3" id="KW-0560">Oxidoreductase</keyword>
<dbReference type="SUPFAM" id="SSF55035">
    <property type="entry name" value="NAD-binding domain of HMG-CoA reductase"/>
    <property type="match status" value="1"/>
</dbReference>
<dbReference type="InterPro" id="IPR002202">
    <property type="entry name" value="HMG_CoA_Rdtase"/>
</dbReference>
<gene>
    <name evidence="4" type="ORF">RT41_GL000357</name>
</gene>
<name>A0A2A5RQ72_9LACT</name>
<evidence type="ECO:0000256" key="1">
    <source>
        <dbReference type="ARBA" id="ARBA00007661"/>
    </source>
</evidence>
<dbReference type="CDD" id="cd00644">
    <property type="entry name" value="HMG-CoA_reductase_classII"/>
    <property type="match status" value="1"/>
</dbReference>
<dbReference type="GO" id="GO:0004420">
    <property type="term" value="F:hydroxymethylglutaryl-CoA reductase (NADPH) activity"/>
    <property type="evidence" value="ECO:0007669"/>
    <property type="project" value="InterPro"/>
</dbReference>
<dbReference type="SUPFAM" id="SSF56542">
    <property type="entry name" value="Substrate-binding domain of HMG-CoA reductase"/>
    <property type="match status" value="1"/>
</dbReference>
<evidence type="ECO:0000256" key="2">
    <source>
        <dbReference type="ARBA" id="ARBA00023002"/>
    </source>
</evidence>
<dbReference type="InterPro" id="IPR023074">
    <property type="entry name" value="HMG_CoA_Rdtase_cat_sf"/>
</dbReference>
<dbReference type="AlphaFoldDB" id="A0A2A5RQ72"/>
<protein>
    <recommendedName>
        <fullName evidence="3">3-hydroxy-3-methylglutaryl coenzyme A reductase</fullName>
        <shortName evidence="3">HMG-CoA reductase</shortName>
        <ecNumber evidence="3">1.1.1.88</ecNumber>
    </recommendedName>
</protein>
<reference evidence="4 5" key="1">
    <citation type="submission" date="2014-12" db="EMBL/GenBank/DDBJ databases">
        <title>Draft genome sequences of 10 type strains of Lactococcus.</title>
        <authorList>
            <person name="Sun Z."/>
            <person name="Zhong Z."/>
            <person name="Liu W."/>
            <person name="Zhang W."/>
            <person name="Zhang H."/>
        </authorList>
    </citation>
    <scope>NUCLEOTIDE SEQUENCE [LARGE SCALE GENOMIC DNA]</scope>
    <source>
        <strain evidence="4 5">JCM 16395</strain>
    </source>
</reference>
<comment type="caution">
    <text evidence="4">The sequence shown here is derived from an EMBL/GenBank/DDBJ whole genome shotgun (WGS) entry which is preliminary data.</text>
</comment>
<dbReference type="PRINTS" id="PR00071">
    <property type="entry name" value="HMGCOARDTASE"/>
</dbReference>
<dbReference type="EC" id="1.1.1.88" evidence="3"/>
<sequence length="409" mass="44462">MEKKFYQMTPAERMDSLNLSRSARSNLEKMALDSEIANNLIENQISEFEIPMGIAQNFVINDRPVLIPMVTEEPSVIAAASNGARIAGSFKATMNERLMRGQIVFYDVTDPSSLTKAILERQTEIFLQAEQSYPSIVKRGGGLRKIETRIFEQNFVSVDFLVDVKDAMGANIINAILEGITSLFHLWFPQTHTLFSILSNLATESLVTAKCKIPVKALSKGEDGAEIAQKIALASVFSKLDPYRAATHNKGIMNGVEAVVLATGNDSRAVNAGAHAFAAIKGRYEGLATWEVKNNNLVGELTLPLPVATVGGGTKVLPKAQAALEILGVTKAEELAKIIVSVGLAQNLAALRALVSEGIQRGHMSLQARSLAMSVGATNEEIPLLTERLRHEKIMNQEIAKQNLADLRK</sequence>
<accession>A0A2A5RQ72</accession>
<dbReference type="Gene3D" id="1.10.8.660">
    <property type="match status" value="1"/>
</dbReference>
<comment type="catalytic activity">
    <reaction evidence="3">
        <text>(R)-mevalonate + 2 NAD(+) + CoA = (3S)-3-hydroxy-3-methylglutaryl-CoA + 2 NADH + 2 H(+)</text>
        <dbReference type="Rhea" id="RHEA:14833"/>
        <dbReference type="ChEBI" id="CHEBI:15378"/>
        <dbReference type="ChEBI" id="CHEBI:36464"/>
        <dbReference type="ChEBI" id="CHEBI:43074"/>
        <dbReference type="ChEBI" id="CHEBI:57287"/>
        <dbReference type="ChEBI" id="CHEBI:57540"/>
        <dbReference type="ChEBI" id="CHEBI:57945"/>
        <dbReference type="EC" id="1.1.1.88"/>
    </reaction>
</comment>
<dbReference type="InterPro" id="IPR004553">
    <property type="entry name" value="HMG_CoA_Rdtase_bac-typ"/>
</dbReference>
<dbReference type="PANTHER" id="PTHR10572:SF24">
    <property type="entry name" value="3-HYDROXY-3-METHYLGLUTARYL-COENZYME A REDUCTASE"/>
    <property type="match status" value="1"/>
</dbReference>
<proteinExistence type="inferred from homology"/>
<dbReference type="RefSeq" id="WP_096816991.1">
    <property type="nucleotide sequence ID" value="NZ_JXJU01000001.1"/>
</dbReference>
<dbReference type="GO" id="GO:0015936">
    <property type="term" value="P:coenzyme A metabolic process"/>
    <property type="evidence" value="ECO:0007669"/>
    <property type="project" value="InterPro"/>
</dbReference>
<comment type="pathway">
    <text evidence="3">Metabolic intermediate metabolism; (R)-mevalonate degradation; (S)-3-hydroxy-3-methylglutaryl-CoA from (R)-mevalonate: step 1/1.</text>
</comment>
<dbReference type="GO" id="GO:0140643">
    <property type="term" value="F:hydroxymethylglutaryl-CoA reductase (NADH) activity"/>
    <property type="evidence" value="ECO:0007669"/>
    <property type="project" value="UniProtKB-EC"/>
</dbReference>
<dbReference type="OrthoDB" id="9764892at2"/>
<dbReference type="Proteomes" id="UP000218181">
    <property type="component" value="Unassembled WGS sequence"/>
</dbReference>
<dbReference type="NCBIfam" id="TIGR00532">
    <property type="entry name" value="HMG_CoA_R_NAD"/>
    <property type="match status" value="1"/>
</dbReference>
<comment type="similarity">
    <text evidence="1 3">Belongs to the HMG-CoA reductase family.</text>
</comment>
<dbReference type="STRING" id="1291764.GCA_001311235_00048"/>
<dbReference type="InterPro" id="IPR023076">
    <property type="entry name" value="HMG_CoA_Rdtase_CS"/>
</dbReference>
<evidence type="ECO:0000313" key="4">
    <source>
        <dbReference type="EMBL" id="PCS01593.1"/>
    </source>
</evidence>
<evidence type="ECO:0000313" key="5">
    <source>
        <dbReference type="Proteomes" id="UP000218181"/>
    </source>
</evidence>
<dbReference type="InterPro" id="IPR009023">
    <property type="entry name" value="HMG_CoA_Rdtase_NAD(P)-bd_sf"/>
</dbReference>
<evidence type="ECO:0000256" key="3">
    <source>
        <dbReference type="RuleBase" id="RU361219"/>
    </source>
</evidence>
<keyword evidence="3" id="KW-0520">NAD</keyword>
<keyword evidence="5" id="KW-1185">Reference proteome</keyword>
<dbReference type="PANTHER" id="PTHR10572">
    <property type="entry name" value="3-HYDROXY-3-METHYLGLUTARYL-COENZYME A REDUCTASE"/>
    <property type="match status" value="1"/>
</dbReference>